<feature type="compositionally biased region" description="Basic and acidic residues" evidence="1">
    <location>
        <begin position="118"/>
        <end position="128"/>
    </location>
</feature>
<feature type="domain" description="DUF5817" evidence="3">
    <location>
        <begin position="122"/>
        <end position="175"/>
    </location>
</feature>
<evidence type="ECO:0000313" key="5">
    <source>
        <dbReference type="Proteomes" id="UP000323537"/>
    </source>
</evidence>
<dbReference type="InterPro" id="IPR043855">
    <property type="entry name" value="DUF5817"/>
</dbReference>
<evidence type="ECO:0000259" key="3">
    <source>
        <dbReference type="Pfam" id="PF22798"/>
    </source>
</evidence>
<evidence type="ECO:0000256" key="1">
    <source>
        <dbReference type="SAM" id="MobiDB-lite"/>
    </source>
</evidence>
<dbReference type="Proteomes" id="UP000323537">
    <property type="component" value="Unassembled WGS sequence"/>
</dbReference>
<evidence type="ECO:0000259" key="2">
    <source>
        <dbReference type="Pfam" id="PF19134"/>
    </source>
</evidence>
<name>A0A1I3AG62_9EURY</name>
<reference evidence="4 5" key="1">
    <citation type="submission" date="2016-10" db="EMBL/GenBank/DDBJ databases">
        <authorList>
            <person name="Varghese N."/>
            <person name="Submissions S."/>
        </authorList>
    </citation>
    <scope>NUCLEOTIDE SEQUENCE [LARGE SCALE GENOMIC DNA]</scope>
    <source>
        <strain evidence="4 5">CGMCC 1.6377</strain>
    </source>
</reference>
<dbReference type="Pfam" id="PF22798">
    <property type="entry name" value="DUF5817_CT"/>
    <property type="match status" value="1"/>
</dbReference>
<accession>A0A1I3AG62</accession>
<dbReference type="OrthoDB" id="142616at2157"/>
<evidence type="ECO:0000313" key="4">
    <source>
        <dbReference type="EMBL" id="SFH49032.1"/>
    </source>
</evidence>
<dbReference type="InterPro" id="IPR053849">
    <property type="entry name" value="DUF5817_C"/>
</dbReference>
<dbReference type="Gene3D" id="3.90.820.10">
    <property type="entry name" value="Structural Genomics, Unknown Function 30-nov-00 1gh9 Mol_id"/>
    <property type="match status" value="1"/>
</dbReference>
<feature type="domain" description="DUF5817" evidence="2">
    <location>
        <begin position="2"/>
        <end position="60"/>
    </location>
</feature>
<gene>
    <name evidence="4" type="ORF">SAMN04488066_105196</name>
</gene>
<dbReference type="AlphaFoldDB" id="A0A1I3AG62"/>
<proteinExistence type="predicted"/>
<dbReference type="Pfam" id="PF19134">
    <property type="entry name" value="DUF5817"/>
    <property type="match status" value="1"/>
</dbReference>
<feature type="region of interest" description="Disordered" evidence="1">
    <location>
        <begin position="109"/>
        <end position="134"/>
    </location>
</feature>
<protein>
    <submittedName>
        <fullName evidence="4">Uncharacterized protein</fullName>
    </submittedName>
</protein>
<organism evidence="4 5">
    <name type="scientific">Halorubrum aquaticum</name>
    <dbReference type="NCBI Taxonomy" id="387340"/>
    <lineage>
        <taxon>Archaea</taxon>
        <taxon>Methanobacteriati</taxon>
        <taxon>Methanobacteriota</taxon>
        <taxon>Stenosarchaea group</taxon>
        <taxon>Halobacteria</taxon>
        <taxon>Halobacteriales</taxon>
        <taxon>Haloferacaceae</taxon>
        <taxon>Halorubrum</taxon>
    </lineage>
</organism>
<sequence length="176" mass="19304">MYAVVGCNRCGNLWLVRDPRSSETARCSRCETTHRTAKLKRLFESDDREAAREARAALLAEKRGDGEAFADVGHVSELERAVEDAGIDDREYLEASGLDADAVFDAGSRAEGSAGSTRSREEVVRDGVDEAAEPTEERIVAYATDHGVPAEAARDLLEKLTRRGELSESQGRYRTL</sequence>
<dbReference type="EMBL" id="FOPZ01000005">
    <property type="protein sequence ID" value="SFH49032.1"/>
    <property type="molecule type" value="Genomic_DNA"/>
</dbReference>
<keyword evidence="5" id="KW-1185">Reference proteome</keyword>
<dbReference type="RefSeq" id="WP_149784039.1">
    <property type="nucleotide sequence ID" value="NZ_BAAADP010000003.1"/>
</dbReference>